<evidence type="ECO:0000259" key="3">
    <source>
        <dbReference type="Pfam" id="PF00535"/>
    </source>
</evidence>
<evidence type="ECO:0008006" key="7">
    <source>
        <dbReference type="Google" id="ProtNLM"/>
    </source>
</evidence>
<keyword evidence="2" id="KW-0472">Membrane</keyword>
<dbReference type="InterPro" id="IPR001173">
    <property type="entry name" value="Glyco_trans_2-like"/>
</dbReference>
<evidence type="ECO:0000256" key="1">
    <source>
        <dbReference type="ARBA" id="ARBA00022679"/>
    </source>
</evidence>
<evidence type="ECO:0000313" key="5">
    <source>
        <dbReference type="EMBL" id="BDB53524.1"/>
    </source>
</evidence>
<dbReference type="InterPro" id="IPR029044">
    <property type="entry name" value="Nucleotide-diphossugar_trans"/>
</dbReference>
<keyword evidence="2" id="KW-0812">Transmembrane</keyword>
<feature type="domain" description="Glycosyltransferase 2-like" evidence="3">
    <location>
        <begin position="5"/>
        <end position="131"/>
    </location>
</feature>
<dbReference type="RefSeq" id="WP_229329784.1">
    <property type="nucleotide sequence ID" value="NZ_AP025183.1"/>
</dbReference>
<reference evidence="5 6" key="2">
    <citation type="journal article" date="2022" name="Microorganisms">
        <title>Complete Genome Sequences of Two Flavobacterium ammonificans Strains and a Flavobacterium ammoniigenes Strain of Ammonifying Bacterioplankton Isolated from Surface River Water.</title>
        <authorList>
            <person name="Suda W."/>
            <person name="Ogata Y."/>
            <person name="Shindo C."/>
            <person name="Watanabe K."/>
        </authorList>
    </citation>
    <scope>NUCLEOTIDE SEQUENCE [LARGE SCALE GENOMIC DNA]</scope>
    <source>
        <strain evidence="5 6">GENT11</strain>
    </source>
</reference>
<dbReference type="InterPro" id="IPR027791">
    <property type="entry name" value="Galactosyl_T_C"/>
</dbReference>
<name>A0ABN6KWN1_9FLAO</name>
<keyword evidence="1" id="KW-0808">Transferase</keyword>
<keyword evidence="6" id="KW-1185">Reference proteome</keyword>
<proteinExistence type="predicted"/>
<dbReference type="Pfam" id="PF00535">
    <property type="entry name" value="Glycos_transf_2"/>
    <property type="match status" value="1"/>
</dbReference>
<accession>A0ABN6KWN1</accession>
<dbReference type="EMBL" id="AP025183">
    <property type="protein sequence ID" value="BDB53524.1"/>
    <property type="molecule type" value="Genomic_DNA"/>
</dbReference>
<feature type="transmembrane region" description="Helical" evidence="2">
    <location>
        <begin position="265"/>
        <end position="288"/>
    </location>
</feature>
<reference evidence="5 6" key="1">
    <citation type="journal article" date="2022" name="Int. J. Syst. Evol. Microbiol.">
        <title>Flavobacterium ammonificans sp. nov. and Flavobacterium ammoniigenes sp. nov., ammonifying bacteria isolated from surface river water.</title>
        <authorList>
            <person name="Watanabe K."/>
            <person name="Kitamura T."/>
            <person name="Ogata Y."/>
            <person name="Shindo C."/>
            <person name="Suda W."/>
        </authorList>
    </citation>
    <scope>NUCLEOTIDE SEQUENCE [LARGE SCALE GENOMIC DNA]</scope>
    <source>
        <strain evidence="5 6">GENT11</strain>
    </source>
</reference>
<dbReference type="Gene3D" id="3.90.550.10">
    <property type="entry name" value="Spore Coat Polysaccharide Biosynthesis Protein SpsA, Chain A"/>
    <property type="match status" value="1"/>
</dbReference>
<dbReference type="SUPFAM" id="SSF53448">
    <property type="entry name" value="Nucleotide-diphospho-sugar transferases"/>
    <property type="match status" value="1"/>
</dbReference>
<gene>
    <name evidence="5" type="ORF">GENT11_18360</name>
</gene>
<evidence type="ECO:0000313" key="6">
    <source>
        <dbReference type="Proteomes" id="UP001319865"/>
    </source>
</evidence>
<evidence type="ECO:0000256" key="2">
    <source>
        <dbReference type="SAM" id="Phobius"/>
    </source>
</evidence>
<dbReference type="CDD" id="cd04186">
    <property type="entry name" value="GT_2_like_c"/>
    <property type="match status" value="1"/>
</dbReference>
<dbReference type="Pfam" id="PF02709">
    <property type="entry name" value="Glyco_transf_7C"/>
    <property type="match status" value="1"/>
</dbReference>
<evidence type="ECO:0000259" key="4">
    <source>
        <dbReference type="Pfam" id="PF02709"/>
    </source>
</evidence>
<sequence length="325" mass="38026">MIDISIIIVNYKSWSELNNCLQSIIGINSDRFTLETIVVDNESNDYKINEFKQLFPTVSFIENSGNNGFANGCNLGATLAKGKYLFFLNPDTVIYEDAVYKLWKTSFENPNYGIVSCRQTNENYGKYTEIRFFPSFFTLFGYSRVIYRIVNYFRLHKKFNFHKEIVFPDWVTGAAVFISKEWFASVNGWTEKYWLYFEDVDLCKKIKGNNGEICLIRTTNIFHKHGGSTRINIKTKALTKTEVLISKHVYFNEHKTGIIKNCIQFFLLISLLIEKFIFAIIGLVFFFIPKLKVNVYIFINLINYYINAISKKSWISPRSVKYLQK</sequence>
<feature type="domain" description="Galactosyltransferase C-terminal" evidence="4">
    <location>
        <begin position="172"/>
        <end position="217"/>
    </location>
</feature>
<dbReference type="Proteomes" id="UP001319865">
    <property type="component" value="Chromosome"/>
</dbReference>
<dbReference type="PANTHER" id="PTHR43179:SF7">
    <property type="entry name" value="RHAMNOSYLTRANSFERASE WBBL"/>
    <property type="match status" value="1"/>
</dbReference>
<keyword evidence="2" id="KW-1133">Transmembrane helix</keyword>
<organism evidence="5 6">
    <name type="scientific">Flavobacterium ammonificans</name>
    <dbReference type="NCBI Taxonomy" id="1751056"/>
    <lineage>
        <taxon>Bacteria</taxon>
        <taxon>Pseudomonadati</taxon>
        <taxon>Bacteroidota</taxon>
        <taxon>Flavobacteriia</taxon>
        <taxon>Flavobacteriales</taxon>
        <taxon>Flavobacteriaceae</taxon>
        <taxon>Flavobacterium</taxon>
    </lineage>
</organism>
<dbReference type="PANTHER" id="PTHR43179">
    <property type="entry name" value="RHAMNOSYLTRANSFERASE WBBL"/>
    <property type="match status" value="1"/>
</dbReference>
<protein>
    <recommendedName>
        <fullName evidence="7">Glycosyltransferase 2-like domain-containing protein</fullName>
    </recommendedName>
</protein>